<protein>
    <recommendedName>
        <fullName evidence="1">DUF4326 domain-containing protein</fullName>
    </recommendedName>
</protein>
<feature type="domain" description="DUF4326" evidence="1">
    <location>
        <begin position="41"/>
        <end position="175"/>
    </location>
</feature>
<organism evidence="2 3">
    <name type="scientific">Mycobacterium phage Andies</name>
    <dbReference type="NCBI Taxonomy" id="2047834"/>
    <lineage>
        <taxon>Viruses</taxon>
        <taxon>Duplodnaviria</taxon>
        <taxon>Heunggongvirae</taxon>
        <taxon>Uroviricota</taxon>
        <taxon>Caudoviricetes</taxon>
        <taxon>Nclasvirinae</taxon>
        <taxon>Charlievirus</taxon>
        <taxon>Charlievirus Andies</taxon>
    </lineage>
</organism>
<evidence type="ECO:0000313" key="2">
    <source>
        <dbReference type="EMBL" id="ATW61087.1"/>
    </source>
</evidence>
<sequence length="183" mass="21019">MLTCRACAGPYDRCQAQWERHRKCCPDCTHTHQPRRIQRRRTKGWRMPEGAIYVGRGTKWGSPFRLNNRAGGLARVPAVHHPEQPWEYEGRISADGMNHPYYRPDGRIVPCEIRYMTPAESVQCYRAYVSGGGWPIDWKPRGAPTLDEIRDRLRGHDLACWCPLDQPCHADVLLELANAGTVR</sequence>
<evidence type="ECO:0000259" key="1">
    <source>
        <dbReference type="Pfam" id="PF14216"/>
    </source>
</evidence>
<dbReference type="InterPro" id="IPR025475">
    <property type="entry name" value="DUF4326"/>
</dbReference>
<proteinExistence type="predicted"/>
<evidence type="ECO:0000313" key="3">
    <source>
        <dbReference type="Proteomes" id="UP000241155"/>
    </source>
</evidence>
<accession>A0A2H4PFT6</accession>
<dbReference type="EMBL" id="MG099936">
    <property type="protein sequence ID" value="ATW61087.1"/>
    <property type="molecule type" value="Genomic_DNA"/>
</dbReference>
<gene>
    <name evidence="2" type="ORF">SEA_ANDIES_54</name>
</gene>
<name>A0A2H4PFT6_9CAUD</name>
<keyword evidence="3" id="KW-1185">Reference proteome</keyword>
<dbReference type="Proteomes" id="UP000241155">
    <property type="component" value="Segment"/>
</dbReference>
<dbReference type="Pfam" id="PF14216">
    <property type="entry name" value="DUF4326"/>
    <property type="match status" value="1"/>
</dbReference>
<reference evidence="2 3" key="1">
    <citation type="submission" date="2017-10" db="EMBL/GenBank/DDBJ databases">
        <authorList>
            <person name="Baliraine F.N."/>
            <person name="Frederick G.D."/>
            <person name="Smith J.M.A."/>
            <person name="DeJager C.S."/>
            <person name="Foster E.J."/>
            <person name="Leonard N.R."/>
            <person name="Lofgren D.R."/>
            <person name="Perez M.S."/>
            <person name="Trosen M.R."/>
            <person name="Washington J.M."/>
            <person name="Garlena R.A."/>
            <person name="Russell D.A."/>
            <person name="Pope W.H."/>
            <person name="Jacobs-Sera D."/>
            <person name="Hendrix R.W."/>
            <person name="Hatfull G.F."/>
        </authorList>
    </citation>
    <scope>NUCLEOTIDE SEQUENCE [LARGE SCALE GENOMIC DNA]</scope>
</reference>